<evidence type="ECO:0000313" key="2">
    <source>
        <dbReference type="Proteomes" id="UP001295444"/>
    </source>
</evidence>
<accession>A0AAD1RGX9</accession>
<dbReference type="SUPFAM" id="SSF52540">
    <property type="entry name" value="P-loop containing nucleoside triphosphate hydrolases"/>
    <property type="match status" value="1"/>
</dbReference>
<name>A0AAD1RGX9_PELCU</name>
<dbReference type="AlphaFoldDB" id="A0AAD1RGX9"/>
<organism evidence="1 2">
    <name type="scientific">Pelobates cultripes</name>
    <name type="common">Western spadefoot toad</name>
    <dbReference type="NCBI Taxonomy" id="61616"/>
    <lineage>
        <taxon>Eukaryota</taxon>
        <taxon>Metazoa</taxon>
        <taxon>Chordata</taxon>
        <taxon>Craniata</taxon>
        <taxon>Vertebrata</taxon>
        <taxon>Euteleostomi</taxon>
        <taxon>Amphibia</taxon>
        <taxon>Batrachia</taxon>
        <taxon>Anura</taxon>
        <taxon>Pelobatoidea</taxon>
        <taxon>Pelobatidae</taxon>
        <taxon>Pelobates</taxon>
    </lineage>
</organism>
<keyword evidence="1" id="KW-0067">ATP-binding</keyword>
<keyword evidence="2" id="KW-1185">Reference proteome</keyword>
<dbReference type="GO" id="GO:0005681">
    <property type="term" value="C:spliceosomal complex"/>
    <property type="evidence" value="ECO:0007669"/>
    <property type="project" value="TreeGrafter"/>
</dbReference>
<keyword evidence="1" id="KW-0547">Nucleotide-binding</keyword>
<sequence>MMDPLDRLLDEDSLETELEEEGQDGDLELNPFDGLPFSSRYYQLLSQRRSLPVWGIKYQIMESLQCSNVTLVCGNPGSGKSTQVPQWCAEFALSQQYSEGSVVCSQPHTAAAVSLALRVADEMDLNLGHEDIIVPAGETYRLEVPVLQRDNTGIYKMATSVIHSTMLDQWDIESWDWRTSFEVKFNAICQGF</sequence>
<protein>
    <submittedName>
        <fullName evidence="1">ATP-dependent RNA helicase DQX1</fullName>
    </submittedName>
</protein>
<gene>
    <name evidence="1" type="ORF">PECUL_23A028184</name>
</gene>
<dbReference type="EMBL" id="OW240913">
    <property type="protein sequence ID" value="CAH2254225.1"/>
    <property type="molecule type" value="Genomic_DNA"/>
</dbReference>
<dbReference type="InterPro" id="IPR027417">
    <property type="entry name" value="P-loop_NTPase"/>
</dbReference>
<proteinExistence type="predicted"/>
<keyword evidence="1" id="KW-0378">Hydrolase</keyword>
<dbReference type="PANTHER" id="PTHR18934:SF108">
    <property type="entry name" value="ATP-DEPENDENT RNA HELICASE DQX1"/>
    <property type="match status" value="1"/>
</dbReference>
<dbReference type="Proteomes" id="UP001295444">
    <property type="component" value="Chromosome 02"/>
</dbReference>
<dbReference type="GO" id="GO:0004386">
    <property type="term" value="F:helicase activity"/>
    <property type="evidence" value="ECO:0007669"/>
    <property type="project" value="UniProtKB-KW"/>
</dbReference>
<keyword evidence="1" id="KW-0347">Helicase</keyword>
<evidence type="ECO:0000313" key="1">
    <source>
        <dbReference type="EMBL" id="CAH2254225.1"/>
    </source>
</evidence>
<dbReference type="Gene3D" id="3.40.50.300">
    <property type="entry name" value="P-loop containing nucleotide triphosphate hydrolases"/>
    <property type="match status" value="1"/>
</dbReference>
<dbReference type="PANTHER" id="PTHR18934">
    <property type="entry name" value="ATP-DEPENDENT RNA HELICASE"/>
    <property type="match status" value="1"/>
</dbReference>
<dbReference type="GO" id="GO:0003723">
    <property type="term" value="F:RNA binding"/>
    <property type="evidence" value="ECO:0007669"/>
    <property type="project" value="TreeGrafter"/>
</dbReference>
<reference evidence="1" key="1">
    <citation type="submission" date="2022-03" db="EMBL/GenBank/DDBJ databases">
        <authorList>
            <person name="Alioto T."/>
            <person name="Alioto T."/>
            <person name="Gomez Garrido J."/>
        </authorList>
    </citation>
    <scope>NUCLEOTIDE SEQUENCE</scope>
</reference>